<sequence length="378" mass="43065">MAHWIAFFAVLLAGFFIEILRGRRFRRWLFVSFVAAVFLAGTVLADYYWQTYDTEVWSGTVSSVDHKEEWDEYHPETTTCTKDSSGEESCTTHEAYWEHHDAKNYIYTTDGGEIKVDNPYENGRSFDDDYPNSDAELAQFFPIGSPSASVHHYVNRVKASYSIFKNKDIDLDLYPDLPAYPDVVYGYTDIPRIVGDVPNKQAAEAYLNQANSLLNKQVDDPDNPGKTRSWKEVNLIFVNLGADKPREYGLALQDKWENGNKNDFIVSFSMDSGGRFQWVYAFSWSETDILKLEVQDLMMGMGPVTDFNDVIYPVAGKVADLFVRKQFADFNYLQIDPSGWAVAVIWVLEMGLILIHAWLAFRRKARVRAAAGGFFLGG</sequence>
<dbReference type="EMBL" id="JACJVO010000034">
    <property type="protein sequence ID" value="MBB6734556.1"/>
    <property type="molecule type" value="Genomic_DNA"/>
</dbReference>
<dbReference type="Proteomes" id="UP000564644">
    <property type="component" value="Unassembled WGS sequence"/>
</dbReference>
<protein>
    <submittedName>
        <fullName evidence="2">Uncharacterized protein</fullName>
    </submittedName>
</protein>
<keyword evidence="1" id="KW-1133">Transmembrane helix</keyword>
<evidence type="ECO:0000256" key="1">
    <source>
        <dbReference type="SAM" id="Phobius"/>
    </source>
</evidence>
<dbReference type="RefSeq" id="WP_185132219.1">
    <property type="nucleotide sequence ID" value="NZ_JACJVO010000034.1"/>
</dbReference>
<feature type="transmembrane region" description="Helical" evidence="1">
    <location>
        <begin position="6"/>
        <end position="21"/>
    </location>
</feature>
<reference evidence="2 3" key="1">
    <citation type="submission" date="2020-08" db="EMBL/GenBank/DDBJ databases">
        <title>Cohnella phylogeny.</title>
        <authorList>
            <person name="Dunlap C."/>
        </authorList>
    </citation>
    <scope>NUCLEOTIDE SEQUENCE [LARGE SCALE GENOMIC DNA]</scope>
    <source>
        <strain evidence="2 3">CBP 2801</strain>
    </source>
</reference>
<feature type="transmembrane region" description="Helical" evidence="1">
    <location>
        <begin position="28"/>
        <end position="49"/>
    </location>
</feature>
<dbReference type="AlphaFoldDB" id="A0A7X0VY23"/>
<name>A0A7X0VY23_9BACL</name>
<comment type="caution">
    <text evidence="2">The sequence shown here is derived from an EMBL/GenBank/DDBJ whole genome shotgun (WGS) entry which is preliminary data.</text>
</comment>
<keyword evidence="3" id="KW-1185">Reference proteome</keyword>
<keyword evidence="1" id="KW-0472">Membrane</keyword>
<organism evidence="2 3">
    <name type="scientific">Cohnella zeiphila</name>
    <dbReference type="NCBI Taxonomy" id="2761120"/>
    <lineage>
        <taxon>Bacteria</taxon>
        <taxon>Bacillati</taxon>
        <taxon>Bacillota</taxon>
        <taxon>Bacilli</taxon>
        <taxon>Bacillales</taxon>
        <taxon>Paenibacillaceae</taxon>
        <taxon>Cohnella</taxon>
    </lineage>
</organism>
<feature type="transmembrane region" description="Helical" evidence="1">
    <location>
        <begin position="340"/>
        <end position="361"/>
    </location>
</feature>
<accession>A0A7X0VY23</accession>
<keyword evidence="1" id="KW-0812">Transmembrane</keyword>
<evidence type="ECO:0000313" key="3">
    <source>
        <dbReference type="Proteomes" id="UP000564644"/>
    </source>
</evidence>
<evidence type="ECO:0000313" key="2">
    <source>
        <dbReference type="EMBL" id="MBB6734556.1"/>
    </source>
</evidence>
<proteinExistence type="predicted"/>
<gene>
    <name evidence="2" type="ORF">H7C18_26875</name>
</gene>